<dbReference type="NCBIfam" id="NF011055">
    <property type="entry name" value="PRK14487.1"/>
    <property type="match status" value="1"/>
</dbReference>
<evidence type="ECO:0000259" key="6">
    <source>
        <dbReference type="PROSITE" id="PS51007"/>
    </source>
</evidence>
<protein>
    <submittedName>
        <fullName evidence="7">Cytochrome c oxidase subunit CcoO</fullName>
        <ecNumber evidence="7">1.9.3.1</ecNumber>
    </submittedName>
</protein>
<accession>A0A1C3H303</accession>
<evidence type="ECO:0000313" key="7">
    <source>
        <dbReference type="EMBL" id="SAM59838.1"/>
    </source>
</evidence>
<dbReference type="EMBL" id="FKLO01000028">
    <property type="protein sequence ID" value="SAM59838.1"/>
    <property type="molecule type" value="Genomic_DNA"/>
</dbReference>
<sequence>MNIMSHERIEKSVVILGILTFFAVIWGGLVQIVPLFFDNQLRPENSYVKPYDPLRLAGFNIYVREGCYGCHSQMIRPFRWETERYGHYSVAEESMYDRPFMWGSKRTGPDLARVGGKYGDDWHHRHLTNPRTVVPESNMPSYPWLNTTPADITLTEKSIRTKMKLGEPYTEADVASVKDALKDKTEMDALVAYLQGLGVAFKEQNR</sequence>
<dbReference type="NCBIfam" id="TIGR00781">
    <property type="entry name" value="ccoO"/>
    <property type="match status" value="1"/>
</dbReference>
<keyword evidence="5" id="KW-0812">Transmembrane</keyword>
<keyword evidence="3 4" id="KW-0408">Iron</keyword>
<evidence type="ECO:0000256" key="5">
    <source>
        <dbReference type="SAM" id="Phobius"/>
    </source>
</evidence>
<evidence type="ECO:0000256" key="4">
    <source>
        <dbReference type="PROSITE-ProRule" id="PRU00433"/>
    </source>
</evidence>
<keyword evidence="7" id="KW-0560">Oxidoreductase</keyword>
<dbReference type="InterPro" id="IPR036909">
    <property type="entry name" value="Cyt_c-like_dom_sf"/>
</dbReference>
<dbReference type="InterPro" id="IPR009056">
    <property type="entry name" value="Cyt_c-like_dom"/>
</dbReference>
<evidence type="ECO:0000256" key="1">
    <source>
        <dbReference type="ARBA" id="ARBA00022617"/>
    </source>
</evidence>
<dbReference type="Gene3D" id="1.10.760.10">
    <property type="entry name" value="Cytochrome c-like domain"/>
    <property type="match status" value="1"/>
</dbReference>
<feature type="domain" description="Cytochrome c" evidence="6">
    <location>
        <begin position="53"/>
        <end position="198"/>
    </location>
</feature>
<dbReference type="EC" id="1.9.3.1" evidence="7"/>
<evidence type="ECO:0000256" key="2">
    <source>
        <dbReference type="ARBA" id="ARBA00022723"/>
    </source>
</evidence>
<proteinExistence type="predicted"/>
<keyword evidence="5" id="KW-0472">Membrane</keyword>
<keyword evidence="2 4" id="KW-0479">Metal-binding</keyword>
<keyword evidence="5" id="KW-1133">Transmembrane helix</keyword>
<keyword evidence="1 4" id="KW-0349">Heme</keyword>
<dbReference type="GO" id="GO:0046872">
    <property type="term" value="F:metal ion binding"/>
    <property type="evidence" value="ECO:0007669"/>
    <property type="project" value="UniProtKB-KW"/>
</dbReference>
<dbReference type="Pfam" id="PF02433">
    <property type="entry name" value="FixO"/>
    <property type="match status" value="1"/>
</dbReference>
<evidence type="ECO:0000313" key="8">
    <source>
        <dbReference type="Proteomes" id="UP000190837"/>
    </source>
</evidence>
<evidence type="ECO:0000256" key="3">
    <source>
        <dbReference type="ARBA" id="ARBA00023004"/>
    </source>
</evidence>
<dbReference type="AlphaFoldDB" id="A0A1C3H303"/>
<dbReference type="GO" id="GO:0016491">
    <property type="term" value="F:oxidoreductase activity"/>
    <property type="evidence" value="ECO:0007669"/>
    <property type="project" value="UniProtKB-KW"/>
</dbReference>
<gene>
    <name evidence="7" type="ORF">CHUV0807_0659</name>
</gene>
<dbReference type="Proteomes" id="UP000190837">
    <property type="component" value="Unassembled WGS sequence"/>
</dbReference>
<dbReference type="InterPro" id="IPR003468">
    <property type="entry name" value="Cyt_c_oxidase_monohaem-su/FixO"/>
</dbReference>
<name>A0A1C3H303_9GAMM</name>
<dbReference type="GO" id="GO:0009055">
    <property type="term" value="F:electron transfer activity"/>
    <property type="evidence" value="ECO:0007669"/>
    <property type="project" value="InterPro"/>
</dbReference>
<reference evidence="8" key="1">
    <citation type="submission" date="2016-04" db="EMBL/GenBank/DDBJ databases">
        <authorList>
            <person name="Tagini F."/>
        </authorList>
    </citation>
    <scope>NUCLEOTIDE SEQUENCE [LARGE SCALE GENOMIC DNA]</scope>
    <source>
        <strain evidence="8">CHUV0807</strain>
    </source>
</reference>
<dbReference type="PROSITE" id="PS51007">
    <property type="entry name" value="CYTC"/>
    <property type="match status" value="1"/>
</dbReference>
<dbReference type="GO" id="GO:0020037">
    <property type="term" value="F:heme binding"/>
    <property type="evidence" value="ECO:0007669"/>
    <property type="project" value="InterPro"/>
</dbReference>
<dbReference type="SUPFAM" id="SSF46626">
    <property type="entry name" value="Cytochrome c"/>
    <property type="match status" value="1"/>
</dbReference>
<organism evidence="7 8">
    <name type="scientific">Cardiobacterium hominis</name>
    <dbReference type="NCBI Taxonomy" id="2718"/>
    <lineage>
        <taxon>Bacteria</taxon>
        <taxon>Pseudomonadati</taxon>
        <taxon>Pseudomonadota</taxon>
        <taxon>Gammaproteobacteria</taxon>
        <taxon>Cardiobacteriales</taxon>
        <taxon>Cardiobacteriaceae</taxon>
        <taxon>Cardiobacterium</taxon>
    </lineage>
</organism>
<feature type="transmembrane region" description="Helical" evidence="5">
    <location>
        <begin position="12"/>
        <end position="37"/>
    </location>
</feature>
<dbReference type="Gene3D" id="6.10.250.2250">
    <property type="match status" value="1"/>
</dbReference>